<dbReference type="SUPFAM" id="SSF54427">
    <property type="entry name" value="NTF2-like"/>
    <property type="match status" value="1"/>
</dbReference>
<keyword evidence="3" id="KW-1185">Reference proteome</keyword>
<dbReference type="PROSITE" id="PS51257">
    <property type="entry name" value="PROKAR_LIPOPROTEIN"/>
    <property type="match status" value="1"/>
</dbReference>
<sequence length="154" mass="17202">MKLIILAVPLLTWTACTQKTVVDKNTEAEKIMQISREWSKAVATKDVDKIVSYWADDAIMYSTGEEPLKGKAAIRAMVQKSFTDPDFEISWEPKSAEVSKSGDLGYLLEESKMTYKDATGKKTTLLFNGVTIWRKGADGNWKNIVDMMSPAANK</sequence>
<organism evidence="2 3">
    <name type="scientific">Pedobacter insulae</name>
    <dbReference type="NCBI Taxonomy" id="414048"/>
    <lineage>
        <taxon>Bacteria</taxon>
        <taxon>Pseudomonadati</taxon>
        <taxon>Bacteroidota</taxon>
        <taxon>Sphingobacteriia</taxon>
        <taxon>Sphingobacteriales</taxon>
        <taxon>Sphingobacteriaceae</taxon>
        <taxon>Pedobacter</taxon>
    </lineage>
</organism>
<proteinExistence type="predicted"/>
<dbReference type="Proteomes" id="UP000199666">
    <property type="component" value="Unassembled WGS sequence"/>
</dbReference>
<dbReference type="STRING" id="414048.SAMN04489864_106120"/>
<accession>A0A1I2XYH3</accession>
<dbReference type="Pfam" id="PF14534">
    <property type="entry name" value="DUF4440"/>
    <property type="match status" value="1"/>
</dbReference>
<evidence type="ECO:0000313" key="3">
    <source>
        <dbReference type="Proteomes" id="UP000199666"/>
    </source>
</evidence>
<dbReference type="AlphaFoldDB" id="A0A1I2XYH3"/>
<dbReference type="InterPro" id="IPR027843">
    <property type="entry name" value="DUF4440"/>
</dbReference>
<evidence type="ECO:0000313" key="2">
    <source>
        <dbReference type="EMBL" id="SFH18455.1"/>
    </source>
</evidence>
<dbReference type="EMBL" id="FOPP01000006">
    <property type="protein sequence ID" value="SFH18455.1"/>
    <property type="molecule type" value="Genomic_DNA"/>
</dbReference>
<gene>
    <name evidence="2" type="ORF">SAMN04489864_106120</name>
</gene>
<dbReference type="OrthoDB" id="1119084at2"/>
<dbReference type="RefSeq" id="WP_090994183.1">
    <property type="nucleotide sequence ID" value="NZ_FOPP01000006.1"/>
</dbReference>
<dbReference type="InterPro" id="IPR032710">
    <property type="entry name" value="NTF2-like_dom_sf"/>
</dbReference>
<reference evidence="2 3" key="1">
    <citation type="submission" date="2016-10" db="EMBL/GenBank/DDBJ databases">
        <authorList>
            <person name="de Groot N.N."/>
        </authorList>
    </citation>
    <scope>NUCLEOTIDE SEQUENCE [LARGE SCALE GENOMIC DNA]</scope>
    <source>
        <strain evidence="2 3">DSM 18684</strain>
    </source>
</reference>
<protein>
    <recommendedName>
        <fullName evidence="1">DUF4440 domain-containing protein</fullName>
    </recommendedName>
</protein>
<dbReference type="Gene3D" id="3.10.450.50">
    <property type="match status" value="1"/>
</dbReference>
<name>A0A1I2XYH3_9SPHI</name>
<feature type="domain" description="DUF4440" evidence="1">
    <location>
        <begin position="31"/>
        <end position="142"/>
    </location>
</feature>
<evidence type="ECO:0000259" key="1">
    <source>
        <dbReference type="Pfam" id="PF14534"/>
    </source>
</evidence>